<keyword evidence="5" id="KW-0560">Oxidoreductase</keyword>
<dbReference type="InterPro" id="IPR013983">
    <property type="entry name" value="Ald_Fedxn_OxRdtase_N"/>
</dbReference>
<dbReference type="Gene3D" id="1.10.569.10">
    <property type="entry name" value="Aldehyde Ferredoxin Oxidoreductase Protein, subunit A, domain 2"/>
    <property type="match status" value="1"/>
</dbReference>
<dbReference type="InterPro" id="IPR013985">
    <property type="entry name" value="Ald_Fedxn_OxRdtase_dom3"/>
</dbReference>
<dbReference type="InterPro" id="IPR036503">
    <property type="entry name" value="Ald_Fedxn_OxRdtase_N_sf"/>
</dbReference>
<evidence type="ECO:0000256" key="2">
    <source>
        <dbReference type="ARBA" id="ARBA00011032"/>
    </source>
</evidence>
<evidence type="ECO:0000256" key="5">
    <source>
        <dbReference type="ARBA" id="ARBA00023002"/>
    </source>
</evidence>
<evidence type="ECO:0000256" key="3">
    <source>
        <dbReference type="ARBA" id="ARBA00022485"/>
    </source>
</evidence>
<dbReference type="STRING" id="697581.TCARB_1362"/>
<sequence>MTTKGWWGKLLWIDLSRREAKQVEIDKNLLSSYVGGRGLAVRLLWDYTRPGIDPLSPENLLIVAIGPITGLPGPSTGKVVVAAKSPLTHGYGDGNLGSRTAVMLKKAGFDAVVFSGKSEKPSYVYIENEKVEINNADDLWGLDTFTAEKRLLERHGKDAGVLLIGPSGERKVKMATIISQMGRSGGRPGIGAVMGSKNLKAIVVRGTRDPPVDDLKSLRETAAKAYIEAKNKPAYPFWIRQGTMATIQWSQENSVLPTYNFSEGVFDESSGIDGFTMEKMKVSQRGCPNCNSICGNVVLDASGEESELDYENVAMLGSNIGLGDLKKVAQLNRLADMWGIDTIGLGSAIGFAIEASQKGFINEKMEWGDFPKILELAEDIALRRTKLGDDLAEGLVHASSVYGCEECAIHVKGLSVSAYDCHAAPGMALSYGVSSVGAHHKDAWVISWEVSHGRFAYSPEKAKKVLELQKIRGGFFENIVACRLPWVELGLELDWYVKLFNFATGLRWRLDDHMVVAERTLTLIRSYWVREYHAEGRTWNRKMDYPPVKWFTRPYTRGPLKGARLDLQKYDELLGYYYELLGWDHRGIPRASTLRRLGLGDVESTLGKIIELTN</sequence>
<keyword evidence="3" id="KW-0004">4Fe-4S</keyword>
<comment type="cofactor">
    <cofactor evidence="8">
        <name>tungstopterin</name>
        <dbReference type="ChEBI" id="CHEBI:30402"/>
    </cofactor>
</comment>
<comment type="similarity">
    <text evidence="2">Belongs to the AOR/FOR family.</text>
</comment>
<dbReference type="Gene3D" id="1.10.599.10">
    <property type="entry name" value="Aldehyde Ferredoxin Oxidoreductase Protein, subunit A, domain 3"/>
    <property type="match status" value="1"/>
</dbReference>
<evidence type="ECO:0000256" key="8">
    <source>
        <dbReference type="ARBA" id="ARBA00049934"/>
    </source>
</evidence>
<evidence type="ECO:0000313" key="11">
    <source>
        <dbReference type="Proteomes" id="UP000266720"/>
    </source>
</evidence>
<dbReference type="InterPro" id="IPR036021">
    <property type="entry name" value="Tungsten_al_ferr_oxy-like_C"/>
</dbReference>
<name>A0A3G1A843_9CREN</name>
<dbReference type="GO" id="GO:0046872">
    <property type="term" value="F:metal ion binding"/>
    <property type="evidence" value="ECO:0007669"/>
    <property type="project" value="UniProtKB-KW"/>
</dbReference>
<dbReference type="SUPFAM" id="SSF56228">
    <property type="entry name" value="Aldehyde ferredoxin oxidoreductase, N-terminal domain"/>
    <property type="match status" value="1"/>
</dbReference>
<dbReference type="InterPro" id="IPR013984">
    <property type="entry name" value="Ald_Fedxn_OxRdtase_dom2"/>
</dbReference>
<dbReference type="EMBL" id="CP007493">
    <property type="protein sequence ID" value="AJB42408.1"/>
    <property type="molecule type" value="Genomic_DNA"/>
</dbReference>
<dbReference type="SMART" id="SM00790">
    <property type="entry name" value="AFOR_N"/>
    <property type="match status" value="1"/>
</dbReference>
<reference evidence="11" key="1">
    <citation type="book" date="2010" name="EXTREMOPHILES" publisher="0:0-0">
        <title>Complete genome sequences of ten hyperthermophilic archaea reveal their metabolic capabilities and possible ecological roles.</title>
        <editorList>
            <person name="?"/>
        </editorList>
        <authorList>
            <person name="Ravin N.V."/>
            <person name="Mardanov A.V."/>
            <person name="Bonch-Osmolovskaya E.A."/>
            <person name="Skryabin K.G."/>
        </authorList>
    </citation>
    <scope>NUCLEOTIDE SEQUENCE [LARGE SCALE GENOMIC DNA]</scope>
    <source>
        <strain evidence="11">1505</strain>
    </source>
</reference>
<dbReference type="Proteomes" id="UP000266720">
    <property type="component" value="Chromosome"/>
</dbReference>
<dbReference type="PANTHER" id="PTHR30038">
    <property type="entry name" value="ALDEHYDE FERREDOXIN OXIDOREDUCTASE"/>
    <property type="match status" value="1"/>
</dbReference>
<dbReference type="AlphaFoldDB" id="A0A3G1A843"/>
<evidence type="ECO:0000259" key="9">
    <source>
        <dbReference type="SMART" id="SM00790"/>
    </source>
</evidence>
<dbReference type="RefSeq" id="WP_052887050.1">
    <property type="nucleotide sequence ID" value="NZ_CP007493.1"/>
</dbReference>
<dbReference type="Pfam" id="PF02730">
    <property type="entry name" value="AFOR_N"/>
    <property type="match status" value="1"/>
</dbReference>
<feature type="domain" description="Aldehyde ferredoxin oxidoreductase N-terminal" evidence="9">
    <location>
        <begin position="6"/>
        <end position="208"/>
    </location>
</feature>
<accession>A0A3G1A843</accession>
<gene>
    <name evidence="10" type="ORF">TCARB_1362</name>
</gene>
<keyword evidence="7" id="KW-0411">Iron-sulfur</keyword>
<evidence type="ECO:0000256" key="1">
    <source>
        <dbReference type="ARBA" id="ARBA00001966"/>
    </source>
</evidence>
<comment type="cofactor">
    <cofactor evidence="1">
        <name>[4Fe-4S] cluster</name>
        <dbReference type="ChEBI" id="CHEBI:49883"/>
    </cofactor>
</comment>
<dbReference type="InterPro" id="IPR001203">
    <property type="entry name" value="OxRdtase_Ald_Fedxn_C"/>
</dbReference>
<evidence type="ECO:0000256" key="6">
    <source>
        <dbReference type="ARBA" id="ARBA00023004"/>
    </source>
</evidence>
<dbReference type="SUPFAM" id="SSF48310">
    <property type="entry name" value="Aldehyde ferredoxin oxidoreductase, C-terminal domains"/>
    <property type="match status" value="1"/>
</dbReference>
<dbReference type="GO" id="GO:0009055">
    <property type="term" value="F:electron transfer activity"/>
    <property type="evidence" value="ECO:0007669"/>
    <property type="project" value="InterPro"/>
</dbReference>
<dbReference type="Pfam" id="PF01314">
    <property type="entry name" value="AFOR_C"/>
    <property type="match status" value="1"/>
</dbReference>
<evidence type="ECO:0000256" key="4">
    <source>
        <dbReference type="ARBA" id="ARBA00022723"/>
    </source>
</evidence>
<organism evidence="10 11">
    <name type="scientific">Thermofilum adornatum 1505</name>
    <dbReference type="NCBI Taxonomy" id="697581"/>
    <lineage>
        <taxon>Archaea</taxon>
        <taxon>Thermoproteota</taxon>
        <taxon>Thermoprotei</taxon>
        <taxon>Thermofilales</taxon>
        <taxon>Thermofilaceae</taxon>
        <taxon>Thermofilum</taxon>
    </lineage>
</organism>
<proteinExistence type="inferred from homology"/>
<evidence type="ECO:0000256" key="7">
    <source>
        <dbReference type="ARBA" id="ARBA00023014"/>
    </source>
</evidence>
<protein>
    <submittedName>
        <fullName evidence="10">Tungsten-containing formaldehyde:ferredoxin oxidoreductase</fullName>
    </submittedName>
</protein>
<dbReference type="GO" id="GO:0016625">
    <property type="term" value="F:oxidoreductase activity, acting on the aldehyde or oxo group of donors, iron-sulfur protein as acceptor"/>
    <property type="evidence" value="ECO:0007669"/>
    <property type="project" value="InterPro"/>
</dbReference>
<dbReference type="InterPro" id="IPR051919">
    <property type="entry name" value="W-dependent_AOR"/>
</dbReference>
<dbReference type="KEGG" id="tcb:TCARB_1362"/>
<keyword evidence="4" id="KW-0479">Metal-binding</keyword>
<keyword evidence="6" id="KW-0408">Iron</keyword>
<dbReference type="GO" id="GO:0051539">
    <property type="term" value="F:4 iron, 4 sulfur cluster binding"/>
    <property type="evidence" value="ECO:0007669"/>
    <property type="project" value="UniProtKB-KW"/>
</dbReference>
<dbReference type="GeneID" id="25406768"/>
<dbReference type="Gene3D" id="3.60.9.10">
    <property type="entry name" value="Aldehyde ferredoxin oxidoreductase, N-terminal domain"/>
    <property type="match status" value="1"/>
</dbReference>
<dbReference type="PANTHER" id="PTHR30038:SF5">
    <property type="entry name" value="ALDEHYDE FERREDOXIN OXIDOREDUCTASE"/>
    <property type="match status" value="1"/>
</dbReference>
<evidence type="ECO:0000313" key="10">
    <source>
        <dbReference type="EMBL" id="AJB42408.1"/>
    </source>
</evidence>